<sequence>MTAGVSSQGDERRRGEGKGLLANGGAGARGGIGATPEWEGAGSARRLGRGWRAVWPLVNEVGRNDGEFLGGLAVGLLGPLIMARLPNGEALALRILR</sequence>
<comment type="caution">
    <text evidence="2">The sequence shown here is derived from an EMBL/GenBank/DDBJ whole genome shotgun (WGS) entry which is preliminary data.</text>
</comment>
<keyword evidence="3" id="KW-1185">Reference proteome</keyword>
<dbReference type="EMBL" id="JANAVB010022598">
    <property type="protein sequence ID" value="KAJ6823735.1"/>
    <property type="molecule type" value="Genomic_DNA"/>
</dbReference>
<organism evidence="2 3">
    <name type="scientific">Iris pallida</name>
    <name type="common">Sweet iris</name>
    <dbReference type="NCBI Taxonomy" id="29817"/>
    <lineage>
        <taxon>Eukaryota</taxon>
        <taxon>Viridiplantae</taxon>
        <taxon>Streptophyta</taxon>
        <taxon>Embryophyta</taxon>
        <taxon>Tracheophyta</taxon>
        <taxon>Spermatophyta</taxon>
        <taxon>Magnoliopsida</taxon>
        <taxon>Liliopsida</taxon>
        <taxon>Asparagales</taxon>
        <taxon>Iridaceae</taxon>
        <taxon>Iridoideae</taxon>
        <taxon>Irideae</taxon>
        <taxon>Iris</taxon>
    </lineage>
</organism>
<reference evidence="2" key="2">
    <citation type="submission" date="2023-04" db="EMBL/GenBank/DDBJ databases">
        <authorList>
            <person name="Bruccoleri R.E."/>
            <person name="Oakeley E.J."/>
            <person name="Faust A.-M."/>
            <person name="Dessus-Babus S."/>
            <person name="Altorfer M."/>
            <person name="Burckhardt D."/>
            <person name="Oertli M."/>
            <person name="Naumann U."/>
            <person name="Petersen F."/>
            <person name="Wong J."/>
        </authorList>
    </citation>
    <scope>NUCLEOTIDE SEQUENCE</scope>
    <source>
        <strain evidence="2">GSM-AAB239-AS_SAM_17_03QT</strain>
        <tissue evidence="2">Leaf</tissue>
    </source>
</reference>
<evidence type="ECO:0000313" key="3">
    <source>
        <dbReference type="Proteomes" id="UP001140949"/>
    </source>
</evidence>
<evidence type="ECO:0000313" key="2">
    <source>
        <dbReference type="EMBL" id="KAJ6823735.1"/>
    </source>
</evidence>
<feature type="region of interest" description="Disordered" evidence="1">
    <location>
        <begin position="1"/>
        <end position="37"/>
    </location>
</feature>
<feature type="compositionally biased region" description="Gly residues" evidence="1">
    <location>
        <begin position="22"/>
        <end position="33"/>
    </location>
</feature>
<dbReference type="Proteomes" id="UP001140949">
    <property type="component" value="Unassembled WGS sequence"/>
</dbReference>
<dbReference type="AlphaFoldDB" id="A0AAX6G5X0"/>
<evidence type="ECO:0000256" key="1">
    <source>
        <dbReference type="SAM" id="MobiDB-lite"/>
    </source>
</evidence>
<reference evidence="2" key="1">
    <citation type="journal article" date="2023" name="GigaByte">
        <title>Genome assembly of the bearded iris, Iris pallida Lam.</title>
        <authorList>
            <person name="Bruccoleri R.E."/>
            <person name="Oakeley E.J."/>
            <person name="Faust A.M.E."/>
            <person name="Altorfer M."/>
            <person name="Dessus-Babus S."/>
            <person name="Burckhardt D."/>
            <person name="Oertli M."/>
            <person name="Naumann U."/>
            <person name="Petersen F."/>
            <person name="Wong J."/>
        </authorList>
    </citation>
    <scope>NUCLEOTIDE SEQUENCE</scope>
    <source>
        <strain evidence="2">GSM-AAB239-AS_SAM_17_03QT</strain>
    </source>
</reference>
<gene>
    <name evidence="2" type="ORF">M6B38_127750</name>
</gene>
<accession>A0AAX6G5X0</accession>
<protein>
    <submittedName>
        <fullName evidence="2">Vegetative cell wall protein gp1-like</fullName>
    </submittedName>
</protein>
<proteinExistence type="predicted"/>
<name>A0AAX6G5X0_IRIPA</name>